<name>A0A8T9ZYG8_9EURY</name>
<evidence type="ECO:0000256" key="1">
    <source>
        <dbReference type="SAM" id="MobiDB-lite"/>
    </source>
</evidence>
<dbReference type="InterPro" id="IPR002881">
    <property type="entry name" value="DUF58"/>
</dbReference>
<organism evidence="5 6">
    <name type="scientific">Halocatena salina</name>
    <dbReference type="NCBI Taxonomy" id="2934340"/>
    <lineage>
        <taxon>Archaea</taxon>
        <taxon>Methanobacteriati</taxon>
        <taxon>Methanobacteriota</taxon>
        <taxon>Stenosarchaea group</taxon>
        <taxon>Halobacteria</taxon>
        <taxon>Halobacteriales</taxon>
        <taxon>Natronomonadaceae</taxon>
        <taxon>Halocatena</taxon>
    </lineage>
</organism>
<evidence type="ECO:0000259" key="4">
    <source>
        <dbReference type="Pfam" id="PF01882"/>
    </source>
</evidence>
<dbReference type="EMBL" id="CP096019">
    <property type="protein sequence ID" value="UPM41712.1"/>
    <property type="molecule type" value="Genomic_DNA"/>
</dbReference>
<feature type="domain" description="DUF11" evidence="3">
    <location>
        <begin position="59"/>
        <end position="130"/>
    </location>
</feature>
<sequence>MDAEYPVVRSTRRWQGVNAIALLVSGVGILASRPGLVLSGVVAVVFAVASRVDSPPAVDLDVERRVSDATPAPDASVTVTVTVTNTGDTLCPELRVVDGVPPAMTVEDGSPRHGTALRPGKTAAFEYTVGAHRGVHRFEPVVAIARNASGTIERRRTVESDGDETITCRPPLSRQEPVALPLYDNAAGGTGQVATSAGGSGTVFHSVREYRHGDPPNRIDWNHTAYTGELTTVEYQRERSATVVLLIDARTAAYVAPDQNDRPALERSITAAGTVFDGLLSTGNRVGIAALSPTECWLAPASGTAHRAHARELLSTHPALAPTPPEQPFLKMTSLRRLRHRLPTGAQIVFCSPLPDSYAATVARQLHAHGHPTTVLSPDPTEVDGSHRDAPPDASLRLAGIERSLRCGTLRDDGIRVIEWGTEPLRKSVQTASRRWFK</sequence>
<keyword evidence="6" id="KW-1185">Reference proteome</keyword>
<dbReference type="GeneID" id="71927751"/>
<protein>
    <submittedName>
        <fullName evidence="5">DUF58 domain-containing protein</fullName>
    </submittedName>
</protein>
<dbReference type="PANTHER" id="PTHR33608:SF6">
    <property type="entry name" value="BLL2464 PROTEIN"/>
    <property type="match status" value="1"/>
</dbReference>
<keyword evidence="2" id="KW-0472">Membrane</keyword>
<feature type="transmembrane region" description="Helical" evidence="2">
    <location>
        <begin position="20"/>
        <end position="49"/>
    </location>
</feature>
<evidence type="ECO:0000313" key="6">
    <source>
        <dbReference type="Proteomes" id="UP000831768"/>
    </source>
</evidence>
<feature type="region of interest" description="Disordered" evidence="1">
    <location>
        <begin position="371"/>
        <end position="394"/>
    </location>
</feature>
<evidence type="ECO:0000313" key="5">
    <source>
        <dbReference type="EMBL" id="UPM41712.1"/>
    </source>
</evidence>
<dbReference type="Proteomes" id="UP000831768">
    <property type="component" value="Chromosome"/>
</dbReference>
<dbReference type="AlphaFoldDB" id="A0A8T9ZYG8"/>
<dbReference type="Pfam" id="PF01345">
    <property type="entry name" value="DUF11"/>
    <property type="match status" value="1"/>
</dbReference>
<evidence type="ECO:0000256" key="2">
    <source>
        <dbReference type="SAM" id="Phobius"/>
    </source>
</evidence>
<reference evidence="5" key="1">
    <citation type="submission" date="2022-04" db="EMBL/GenBank/DDBJ databases">
        <title>Halocatena sp. nov., isolated from a salt lake.</title>
        <authorList>
            <person name="Cui H.-L."/>
        </authorList>
    </citation>
    <scope>NUCLEOTIDE SEQUENCE</scope>
    <source>
        <strain evidence="5">AD-1</strain>
    </source>
</reference>
<gene>
    <name evidence="5" type="ORF">MW046_06850</name>
</gene>
<proteinExistence type="predicted"/>
<dbReference type="PANTHER" id="PTHR33608">
    <property type="entry name" value="BLL2464 PROTEIN"/>
    <property type="match status" value="1"/>
</dbReference>
<dbReference type="KEGG" id="haad:MW046_06850"/>
<dbReference type="Pfam" id="PF01882">
    <property type="entry name" value="DUF58"/>
    <property type="match status" value="1"/>
</dbReference>
<accession>A0A8T9ZYG8</accession>
<evidence type="ECO:0000259" key="3">
    <source>
        <dbReference type="Pfam" id="PF01345"/>
    </source>
</evidence>
<keyword evidence="2" id="KW-1133">Transmembrane helix</keyword>
<dbReference type="InterPro" id="IPR001434">
    <property type="entry name" value="OmcB-like_DUF11"/>
</dbReference>
<feature type="domain" description="DUF58" evidence="4">
    <location>
        <begin position="206"/>
        <end position="320"/>
    </location>
</feature>
<dbReference type="RefSeq" id="WP_247992392.1">
    <property type="nucleotide sequence ID" value="NZ_CP096019.1"/>
</dbReference>
<keyword evidence="2" id="KW-0812">Transmembrane</keyword>